<dbReference type="InterPro" id="IPR011990">
    <property type="entry name" value="TPR-like_helical_dom_sf"/>
</dbReference>
<feature type="repeat" description="TPR" evidence="3">
    <location>
        <begin position="525"/>
        <end position="558"/>
    </location>
</feature>
<comment type="caution">
    <text evidence="5">The sequence shown here is derived from an EMBL/GenBank/DDBJ whole genome shotgun (WGS) entry which is preliminary data.</text>
</comment>
<dbReference type="InterPro" id="IPR051685">
    <property type="entry name" value="Ycf3/AcsC/BcsC/TPR_MFPF"/>
</dbReference>
<keyword evidence="4" id="KW-1133">Transmembrane helix</keyword>
<name>A0A1F5Z7K3_9BACT</name>
<dbReference type="InterPro" id="IPR019734">
    <property type="entry name" value="TPR_rpt"/>
</dbReference>
<feature type="transmembrane region" description="Helical" evidence="4">
    <location>
        <begin position="73"/>
        <end position="96"/>
    </location>
</feature>
<evidence type="ECO:0000256" key="1">
    <source>
        <dbReference type="ARBA" id="ARBA00022737"/>
    </source>
</evidence>
<feature type="transmembrane region" description="Helical" evidence="4">
    <location>
        <begin position="42"/>
        <end position="61"/>
    </location>
</feature>
<dbReference type="PANTHER" id="PTHR44943:SF8">
    <property type="entry name" value="TPR REPEAT-CONTAINING PROTEIN MJ0263"/>
    <property type="match status" value="1"/>
</dbReference>
<keyword evidence="1" id="KW-0677">Repeat</keyword>
<evidence type="ECO:0000313" key="5">
    <source>
        <dbReference type="EMBL" id="OGG08416.1"/>
    </source>
</evidence>
<dbReference type="Pfam" id="PF13181">
    <property type="entry name" value="TPR_8"/>
    <property type="match status" value="1"/>
</dbReference>
<evidence type="ECO:0000256" key="3">
    <source>
        <dbReference type="PROSITE-ProRule" id="PRU00339"/>
    </source>
</evidence>
<evidence type="ECO:0000256" key="4">
    <source>
        <dbReference type="SAM" id="Phobius"/>
    </source>
</evidence>
<keyword evidence="2 3" id="KW-0802">TPR repeat</keyword>
<accession>A0A1F5Z7K3</accession>
<keyword evidence="4" id="KW-0472">Membrane</keyword>
<dbReference type="SUPFAM" id="SSF48452">
    <property type="entry name" value="TPR-like"/>
    <property type="match status" value="1"/>
</dbReference>
<evidence type="ECO:0000256" key="2">
    <source>
        <dbReference type="ARBA" id="ARBA00022803"/>
    </source>
</evidence>
<keyword evidence="4" id="KW-0812">Transmembrane</keyword>
<dbReference type="SMART" id="SM00028">
    <property type="entry name" value="TPR"/>
    <property type="match status" value="3"/>
</dbReference>
<feature type="transmembrane region" description="Helical" evidence="4">
    <location>
        <begin position="327"/>
        <end position="354"/>
    </location>
</feature>
<gene>
    <name evidence="5" type="ORF">A2777_03120</name>
</gene>
<evidence type="ECO:0000313" key="6">
    <source>
        <dbReference type="Proteomes" id="UP000177354"/>
    </source>
</evidence>
<proteinExistence type="predicted"/>
<dbReference type="Pfam" id="PF13424">
    <property type="entry name" value="TPR_12"/>
    <property type="match status" value="1"/>
</dbReference>
<feature type="transmembrane region" description="Helical" evidence="4">
    <location>
        <begin position="202"/>
        <end position="224"/>
    </location>
</feature>
<dbReference type="Proteomes" id="UP000177354">
    <property type="component" value="Unassembled WGS sequence"/>
</dbReference>
<evidence type="ECO:0008006" key="7">
    <source>
        <dbReference type="Google" id="ProtNLM"/>
    </source>
</evidence>
<dbReference type="PANTHER" id="PTHR44943">
    <property type="entry name" value="CELLULOSE SYNTHASE OPERON PROTEIN C"/>
    <property type="match status" value="1"/>
</dbReference>
<feature type="transmembrane region" description="Helical" evidence="4">
    <location>
        <begin position="108"/>
        <end position="125"/>
    </location>
</feature>
<feature type="transmembrane region" description="Helical" evidence="4">
    <location>
        <begin position="170"/>
        <end position="190"/>
    </location>
</feature>
<feature type="transmembrane region" description="Helical" evidence="4">
    <location>
        <begin position="132"/>
        <end position="150"/>
    </location>
</feature>
<feature type="transmembrane region" description="Helical" evidence="4">
    <location>
        <begin position="297"/>
        <end position="315"/>
    </location>
</feature>
<sequence>MRLYKLKSLPDSLITAVFTFFILSFPLLFLNLTFEPAEHSKLLSLILICSLLLSLMSLNILKVKKVTLVKSTYAIPLILITAFYLLSSILVSPNIFLTLNTSQSTSSWLALLFLYLTLTGFFSFNDRFRKTTLILISAGTSLVALYQYLMYLRYIPFNLILPTGNLLSSAVFFSVVIILTIANLTVLISKEKDNLVQTIKKNIILLLSLVILIPADMLLILHLLSDQKPILLPHTIAYSIVGQIINHPKTFLLGVGPSNFISAFTLGKPLSINYSSLWNITFTSSSSFFTTLITETGILNGIIFLSVAVISIWRVRKFRYLDRFPALFGLNILLILLIIFPGSLSLLILLVILLSLSADVNNKKTVSLKRIGPLIYFLPVLSIFISFLIIYFTARAYLAESFYRLSYNYLDKNDGTNAYNYQRKAVSLNPYIDKYHLALSQSSIILADAMGKKKDLSQDQKQMIPKLAQQSIEEGRMSISLNKTNVFNWDNLSKIYSALINFAADSDRWAIETAKQKVTLDPKNPNNWLNLALIYNKLENYDDAEKSLLRAIELKNDLPGLHYQLGLVYKNKNNLGKARSYFEKALNMLPEDSPDYIKVEMELKTFASP</sequence>
<feature type="transmembrane region" description="Helical" evidence="4">
    <location>
        <begin position="12"/>
        <end position="30"/>
    </location>
</feature>
<reference evidence="5 6" key="1">
    <citation type="journal article" date="2016" name="Nat. Commun.">
        <title>Thousands of microbial genomes shed light on interconnected biogeochemical processes in an aquifer system.</title>
        <authorList>
            <person name="Anantharaman K."/>
            <person name="Brown C.T."/>
            <person name="Hug L.A."/>
            <person name="Sharon I."/>
            <person name="Castelle C.J."/>
            <person name="Probst A.J."/>
            <person name="Thomas B.C."/>
            <person name="Singh A."/>
            <person name="Wilkins M.J."/>
            <person name="Karaoz U."/>
            <person name="Brodie E.L."/>
            <person name="Williams K.H."/>
            <person name="Hubbard S.S."/>
            <person name="Banfield J.F."/>
        </authorList>
    </citation>
    <scope>NUCLEOTIDE SEQUENCE [LARGE SCALE GENOMIC DNA]</scope>
</reference>
<protein>
    <recommendedName>
        <fullName evidence="7">Tetratricopeptide repeat protein</fullName>
    </recommendedName>
</protein>
<dbReference type="Gene3D" id="1.25.40.10">
    <property type="entry name" value="Tetratricopeptide repeat domain"/>
    <property type="match status" value="1"/>
</dbReference>
<dbReference type="PROSITE" id="PS50005">
    <property type="entry name" value="TPR"/>
    <property type="match status" value="3"/>
</dbReference>
<feature type="repeat" description="TPR" evidence="3">
    <location>
        <begin position="399"/>
        <end position="432"/>
    </location>
</feature>
<dbReference type="EMBL" id="MFJF01000001">
    <property type="protein sequence ID" value="OGG08416.1"/>
    <property type="molecule type" value="Genomic_DNA"/>
</dbReference>
<feature type="transmembrane region" description="Helical" evidence="4">
    <location>
        <begin position="374"/>
        <end position="394"/>
    </location>
</feature>
<dbReference type="AlphaFoldDB" id="A0A1F5Z7K3"/>
<feature type="repeat" description="TPR" evidence="3">
    <location>
        <begin position="559"/>
        <end position="592"/>
    </location>
</feature>
<organism evidence="5 6">
    <name type="scientific">Candidatus Gottesmanbacteria bacterium RIFCSPHIGHO2_01_FULL_40_15</name>
    <dbReference type="NCBI Taxonomy" id="1798376"/>
    <lineage>
        <taxon>Bacteria</taxon>
        <taxon>Candidatus Gottesmaniibacteriota</taxon>
    </lineage>
</organism>